<dbReference type="GO" id="GO:0016477">
    <property type="term" value="P:cell migration"/>
    <property type="evidence" value="ECO:0007669"/>
    <property type="project" value="TreeGrafter"/>
</dbReference>
<feature type="compositionally biased region" description="Pro residues" evidence="7">
    <location>
        <begin position="403"/>
        <end position="416"/>
    </location>
</feature>
<dbReference type="PRINTS" id="PR00499">
    <property type="entry name" value="P67PHOX"/>
</dbReference>
<keyword evidence="6" id="KW-0175">Coiled coil</keyword>
<feature type="compositionally biased region" description="Basic and acidic residues" evidence="7">
    <location>
        <begin position="453"/>
        <end position="468"/>
    </location>
</feature>
<evidence type="ECO:0000256" key="2">
    <source>
        <dbReference type="ARBA" id="ARBA00023043"/>
    </source>
</evidence>
<reference evidence="9" key="3">
    <citation type="submission" date="2025-09" db="UniProtKB">
        <authorList>
            <consortium name="Ensembl"/>
        </authorList>
    </citation>
    <scope>IDENTIFICATION</scope>
</reference>
<dbReference type="InterPro" id="IPR036028">
    <property type="entry name" value="SH3-like_dom_sf"/>
</dbReference>
<organism evidence="9 10">
    <name type="scientific">Erpetoichthys calabaricus</name>
    <name type="common">Rope fish</name>
    <name type="synonym">Calamoichthys calabaricus</name>
    <dbReference type="NCBI Taxonomy" id="27687"/>
    <lineage>
        <taxon>Eukaryota</taxon>
        <taxon>Metazoa</taxon>
        <taxon>Chordata</taxon>
        <taxon>Craniata</taxon>
        <taxon>Vertebrata</taxon>
        <taxon>Euteleostomi</taxon>
        <taxon>Actinopterygii</taxon>
        <taxon>Polypteriformes</taxon>
        <taxon>Polypteridae</taxon>
        <taxon>Erpetoichthys</taxon>
    </lineage>
</organism>
<evidence type="ECO:0000313" key="10">
    <source>
        <dbReference type="Proteomes" id="UP000694620"/>
    </source>
</evidence>
<dbReference type="InterPro" id="IPR035775">
    <property type="entry name" value="CD2AP_SH3_1"/>
</dbReference>
<accession>A0A8C4X8R2</accession>
<dbReference type="Proteomes" id="UP000694620">
    <property type="component" value="Chromosome 3"/>
</dbReference>
<feature type="region of interest" description="Disordered" evidence="7">
    <location>
        <begin position="167"/>
        <end position="212"/>
    </location>
</feature>
<name>A0A8C4X8R2_ERPCA</name>
<protein>
    <recommendedName>
        <fullName evidence="4">Osteoclast-stimulating factor 1</fullName>
    </recommendedName>
</protein>
<dbReference type="GeneID" id="114648031"/>
<dbReference type="Pfam" id="PF07653">
    <property type="entry name" value="SH3_2"/>
    <property type="match status" value="1"/>
</dbReference>
<feature type="region of interest" description="Disordered" evidence="7">
    <location>
        <begin position="335"/>
        <end position="516"/>
    </location>
</feature>
<evidence type="ECO:0000256" key="5">
    <source>
        <dbReference type="PROSITE-ProRule" id="PRU00192"/>
    </source>
</evidence>
<dbReference type="PANTHER" id="PTHR14167">
    <property type="entry name" value="SH3 DOMAIN-CONTAINING"/>
    <property type="match status" value="1"/>
</dbReference>
<keyword evidence="2" id="KW-0040">ANK repeat</keyword>
<dbReference type="InterPro" id="IPR050384">
    <property type="entry name" value="Endophilin_SH3RF"/>
</dbReference>
<feature type="domain" description="SH3" evidence="8">
    <location>
        <begin position="108"/>
        <end position="167"/>
    </location>
</feature>
<dbReference type="GO" id="GO:0007015">
    <property type="term" value="P:actin filament organization"/>
    <property type="evidence" value="ECO:0007669"/>
    <property type="project" value="TreeGrafter"/>
</dbReference>
<dbReference type="SUPFAM" id="SSF50044">
    <property type="entry name" value="SH3-domain"/>
    <property type="match status" value="3"/>
</dbReference>
<evidence type="ECO:0000313" key="9">
    <source>
        <dbReference type="Ensembl" id="ENSECRP00000012990.1"/>
    </source>
</evidence>
<dbReference type="PANTHER" id="PTHR14167:SF23">
    <property type="entry name" value="CD2-ASSOCIATED PROTEIN"/>
    <property type="match status" value="1"/>
</dbReference>
<keyword evidence="1 5" id="KW-0728">SH3 domain</keyword>
<reference evidence="9" key="2">
    <citation type="submission" date="2025-08" db="UniProtKB">
        <authorList>
            <consortium name="Ensembl"/>
        </authorList>
    </citation>
    <scope>IDENTIFICATION</scope>
</reference>
<dbReference type="InterPro" id="IPR001452">
    <property type="entry name" value="SH3_domain"/>
</dbReference>
<sequence>MVEVVVEFEYKAHHEDELTIHVGDVIKNVKRLEEEGWMEGDLNGRRGMFPDNFVKEIKKNTEPKEEPQPTKREGAGNVASLVQRMSTIGLPSGGFLAQSNPKNVKRRSKKRQYRVTFDYSAQHEDELELKVGDVVDFSEEVEEGWWNGSVNGKFGLFPSNFVREIEGAEDEEERETTEESEASSKEVPCSSLASPTSPLSSPGPGNEAVAQPKKIRGVGFGDIFKEGSVKLKSRLPSTDCDEKKLDKPLPPIMKPANVNMTDVIKPEEGTLKVKEYCKACFTYEGTNEDELSLKEGDIIRILSKVTGEPGWWKGEINGKEGVFPDNFVTMATEAERDAANSKASIKLSPKPEIEDKPKKPPPPKSPAIKPEIPNAEKKPLPLKLEEKDDKPLQDIKPNKPVAPLIPPKKPVPPPGKFPLIRPGMIPPKRPEKPQPQPSVPVSRPNGDVPFNRPKSECEPASVRTKDCDFIPTSRPKSVEITEKSGETDLMSFDDITSTSEKLSHPTTNRPKMPNRRLPAQFAGVQLHNKELTVEKTVKMEEKEVFPKPKLADIKKNKDVSIEKDVKVEEEEILTKPKLIDIKKPSIIMPPAPVFKPNTHPAAPPDMKPKVQDDMNKSEMEDLRAQINELIQGVELMKIQQQNEIANLRSDLNEEKEKRVALQMEIEQLKKAVLST</sequence>
<dbReference type="CDD" id="cd12053">
    <property type="entry name" value="SH3_CD2AP_1"/>
    <property type="match status" value="1"/>
</dbReference>
<dbReference type="Pfam" id="PF00018">
    <property type="entry name" value="SH3_1"/>
    <property type="match status" value="1"/>
</dbReference>
<proteinExistence type="predicted"/>
<dbReference type="CTD" id="23607"/>
<feature type="compositionally biased region" description="Basic and acidic residues" evidence="7">
    <location>
        <begin position="349"/>
        <end position="358"/>
    </location>
</feature>
<evidence type="ECO:0000256" key="1">
    <source>
        <dbReference type="ARBA" id="ARBA00022443"/>
    </source>
</evidence>
<gene>
    <name evidence="9" type="primary">CD2AP</name>
    <name evidence="9" type="synonym">cd2ap</name>
</gene>
<feature type="compositionally biased region" description="Basic and acidic residues" evidence="7">
    <location>
        <begin position="374"/>
        <end position="397"/>
    </location>
</feature>
<dbReference type="AlphaFoldDB" id="A0A8C4X8R2"/>
<dbReference type="PRINTS" id="PR00452">
    <property type="entry name" value="SH3DOMAIN"/>
</dbReference>
<evidence type="ECO:0000256" key="7">
    <source>
        <dbReference type="SAM" id="MobiDB-lite"/>
    </source>
</evidence>
<dbReference type="Pfam" id="PF14604">
    <property type="entry name" value="SH3_9"/>
    <property type="match status" value="1"/>
</dbReference>
<keyword evidence="10" id="KW-1185">Reference proteome</keyword>
<feature type="compositionally biased region" description="Polar residues" evidence="7">
    <location>
        <begin position="494"/>
        <end position="509"/>
    </location>
</feature>
<feature type="region of interest" description="Disordered" evidence="7">
    <location>
        <begin position="590"/>
        <end position="614"/>
    </location>
</feature>
<dbReference type="SMART" id="SM00326">
    <property type="entry name" value="SH3"/>
    <property type="match status" value="3"/>
</dbReference>
<dbReference type="InterPro" id="IPR035777">
    <property type="entry name" value="CD2AP_SH3_3"/>
</dbReference>
<evidence type="ECO:0000256" key="6">
    <source>
        <dbReference type="SAM" id="Coils"/>
    </source>
</evidence>
<dbReference type="Ensembl" id="ENSECRT00000013219.1">
    <property type="protein sequence ID" value="ENSECRP00000012990.1"/>
    <property type="gene ID" value="ENSECRG00000008660.1"/>
</dbReference>
<reference evidence="9" key="1">
    <citation type="submission" date="2021-06" db="EMBL/GenBank/DDBJ databases">
        <authorList>
            <consortium name="Wellcome Sanger Institute Data Sharing"/>
        </authorList>
    </citation>
    <scope>NUCLEOTIDE SEQUENCE [LARGE SCALE GENOMIC DNA]</scope>
</reference>
<dbReference type="GeneTree" id="ENSGT00940000157566"/>
<feature type="coiled-coil region" evidence="6">
    <location>
        <begin position="619"/>
        <end position="671"/>
    </location>
</feature>
<feature type="domain" description="SH3" evidence="8">
    <location>
        <begin position="1"/>
        <end position="59"/>
    </location>
</feature>
<feature type="domain" description="SH3" evidence="8">
    <location>
        <begin position="272"/>
        <end position="333"/>
    </location>
</feature>
<comment type="function">
    <text evidence="3">Induces bone resorption, acting probably through a signaling cascade which results in the secretion of factor(s) enhancing osteoclast formation and activity.</text>
</comment>
<evidence type="ECO:0000259" key="8">
    <source>
        <dbReference type="PROSITE" id="PS50002"/>
    </source>
</evidence>
<dbReference type="CDD" id="cd12056">
    <property type="entry name" value="SH3_CD2AP_3"/>
    <property type="match status" value="1"/>
</dbReference>
<dbReference type="Gene3D" id="2.30.30.40">
    <property type="entry name" value="SH3 Domains"/>
    <property type="match status" value="3"/>
</dbReference>
<feature type="compositionally biased region" description="Acidic residues" evidence="7">
    <location>
        <begin position="167"/>
        <end position="181"/>
    </location>
</feature>
<dbReference type="FunFam" id="2.30.30.40:FF:000072">
    <property type="entry name" value="Unconventional Myosin IB"/>
    <property type="match status" value="1"/>
</dbReference>
<evidence type="ECO:0000256" key="3">
    <source>
        <dbReference type="ARBA" id="ARBA00037432"/>
    </source>
</evidence>
<feature type="compositionally biased region" description="Low complexity" evidence="7">
    <location>
        <begin position="185"/>
        <end position="205"/>
    </location>
</feature>
<dbReference type="FunFam" id="2.30.30.40:FF:000112">
    <property type="entry name" value="SH3 domain-containing kinase-binding protein 1"/>
    <property type="match status" value="1"/>
</dbReference>
<dbReference type="PROSITE" id="PS50002">
    <property type="entry name" value="SH3"/>
    <property type="match status" value="3"/>
</dbReference>
<evidence type="ECO:0000256" key="4">
    <source>
        <dbReference type="ARBA" id="ARBA00040640"/>
    </source>
</evidence>
<feature type="compositionally biased region" description="Basic and acidic residues" evidence="7">
    <location>
        <begin position="476"/>
        <end position="486"/>
    </location>
</feature>
<dbReference type="RefSeq" id="XP_028652644.1">
    <property type="nucleotide sequence ID" value="XM_028796811.2"/>
</dbReference>